<evidence type="ECO:0000313" key="3">
    <source>
        <dbReference type="EMBL" id="UJG41020.1"/>
    </source>
</evidence>
<dbReference type="SUPFAM" id="SSF51735">
    <property type="entry name" value="NAD(P)-binding Rossmann-fold domains"/>
    <property type="match status" value="1"/>
</dbReference>
<dbReference type="Proteomes" id="UP001201020">
    <property type="component" value="Chromosome"/>
</dbReference>
<feature type="domain" description="NAD-dependent epimerase/dehydratase" evidence="2">
    <location>
        <begin position="4"/>
        <end position="225"/>
    </location>
</feature>
<dbReference type="InterPro" id="IPR036291">
    <property type="entry name" value="NAD(P)-bd_dom_sf"/>
</dbReference>
<protein>
    <submittedName>
        <fullName evidence="3">NAD(P)-dependent oxidoreductase</fullName>
    </submittedName>
</protein>
<dbReference type="AlphaFoldDB" id="A0A9Y1FL69"/>
<dbReference type="PANTHER" id="PTHR43000">
    <property type="entry name" value="DTDP-D-GLUCOSE 4,6-DEHYDRATASE-RELATED"/>
    <property type="match status" value="1"/>
</dbReference>
<accession>A0A9Y1FL69</accession>
<name>A0A9Y1FL69_9ARCH</name>
<dbReference type="Pfam" id="PF01370">
    <property type="entry name" value="Epimerase"/>
    <property type="match status" value="1"/>
</dbReference>
<evidence type="ECO:0000259" key="2">
    <source>
        <dbReference type="Pfam" id="PF01370"/>
    </source>
</evidence>
<comment type="similarity">
    <text evidence="1">Belongs to the NAD(P)-dependent epimerase/dehydratase family.</text>
</comment>
<dbReference type="Gene3D" id="3.40.50.720">
    <property type="entry name" value="NAD(P)-binding Rossmann-like Domain"/>
    <property type="match status" value="1"/>
</dbReference>
<organism evidence="3">
    <name type="scientific">Candidatus Heimdallarchaeum aukensis</name>
    <dbReference type="NCBI Taxonomy" id="2876573"/>
    <lineage>
        <taxon>Archaea</taxon>
        <taxon>Promethearchaeati</taxon>
        <taxon>Candidatus Heimdallarchaeota</taxon>
        <taxon>Candidatus Heimdallarchaeia (ex Rinke et al. 2021) (nom. nud.)</taxon>
        <taxon>Candidatus Heimdallarchaeales</taxon>
        <taxon>Candidatus Heimdallarchaeaceae</taxon>
        <taxon>Candidatus Heimdallarchaeum</taxon>
    </lineage>
</organism>
<dbReference type="InterPro" id="IPR001509">
    <property type="entry name" value="Epimerase_deHydtase"/>
</dbReference>
<dbReference type="CDD" id="cd08946">
    <property type="entry name" value="SDR_e"/>
    <property type="match status" value="1"/>
</dbReference>
<evidence type="ECO:0000256" key="1">
    <source>
        <dbReference type="ARBA" id="ARBA00007637"/>
    </source>
</evidence>
<reference evidence="3" key="1">
    <citation type="journal article" date="2022" name="Nat. Microbiol.">
        <title>Unique mobile elements and scalable gene flow at the prokaryote-eukaryote boundary revealed by circularized Asgard archaea genomes.</title>
        <authorList>
            <person name="Wu F."/>
            <person name="Speth D.R."/>
            <person name="Philosof A."/>
            <person name="Cremiere A."/>
            <person name="Narayanan A."/>
            <person name="Barco R.A."/>
            <person name="Connon S.A."/>
            <person name="Amend J.P."/>
            <person name="Antoshechkin I.A."/>
            <person name="Orphan V.J."/>
        </authorList>
    </citation>
    <scope>NUCLEOTIDE SEQUENCE</scope>
    <source>
        <strain evidence="3">PM71</strain>
    </source>
</reference>
<sequence length="331" mass="38184">MIKVLVTGASGCIGQGVLEYLSKNTDYELFGLVRRPIENLIKGVTYLICDLTDYESLDVLIKKTGITDIYHFAAAVNNEHKDLYEKVNVQGTINLIEAAKRNQVKRFFFSSSAAVYGIFKECPITEDSPLNPIGYYAKSKVKAEKYVQQLCEEAGIKGAIIRIPLVLGKGSRHFYVFARKLIKRNLFPIMGKRNHKIGTIHAYDVARAILTITEHSNNKIEVYNVSSYDAEFEELIKKIELIAFNKQRFKFMLPYPLLLFGAMIFEFMSRIIKPHREPLFNREYAQMIGKCWTLSNEKIMKIGYKPMMSLEDMIKDSERDYINNNKEKRKK</sequence>
<gene>
    <name evidence="3" type="ORF">K9W45_00835</name>
</gene>
<proteinExistence type="inferred from homology"/>
<dbReference type="EMBL" id="CP084166">
    <property type="protein sequence ID" value="UJG41020.1"/>
    <property type="molecule type" value="Genomic_DNA"/>
</dbReference>